<reference evidence="1" key="1">
    <citation type="journal article" date="2015" name="Nature">
        <title>Complex archaea that bridge the gap between prokaryotes and eukaryotes.</title>
        <authorList>
            <person name="Spang A."/>
            <person name="Saw J.H."/>
            <person name="Jorgensen S.L."/>
            <person name="Zaremba-Niedzwiedzka K."/>
            <person name="Martijn J."/>
            <person name="Lind A.E."/>
            <person name="van Eijk R."/>
            <person name="Schleper C."/>
            <person name="Guy L."/>
            <person name="Ettema T.J."/>
        </authorList>
    </citation>
    <scope>NUCLEOTIDE SEQUENCE</scope>
</reference>
<organism evidence="1">
    <name type="scientific">marine sediment metagenome</name>
    <dbReference type="NCBI Taxonomy" id="412755"/>
    <lineage>
        <taxon>unclassified sequences</taxon>
        <taxon>metagenomes</taxon>
        <taxon>ecological metagenomes</taxon>
    </lineage>
</organism>
<name>A0A0F9J667_9ZZZZ</name>
<dbReference type="EMBL" id="LAZR01017210">
    <property type="protein sequence ID" value="KKM01381.1"/>
    <property type="molecule type" value="Genomic_DNA"/>
</dbReference>
<gene>
    <name evidence="1" type="ORF">LCGC14_1794970</name>
</gene>
<proteinExistence type="predicted"/>
<dbReference type="AlphaFoldDB" id="A0A0F9J667"/>
<accession>A0A0F9J667</accession>
<feature type="non-terminal residue" evidence="1">
    <location>
        <position position="1"/>
    </location>
</feature>
<sequence length="32" mass="4005">HFNLEFNIIVELYYKNELAYFNSGFYPFIFHN</sequence>
<comment type="caution">
    <text evidence="1">The sequence shown here is derived from an EMBL/GenBank/DDBJ whole genome shotgun (WGS) entry which is preliminary data.</text>
</comment>
<evidence type="ECO:0000313" key="1">
    <source>
        <dbReference type="EMBL" id="KKM01381.1"/>
    </source>
</evidence>
<protein>
    <submittedName>
        <fullName evidence="1">Uncharacterized protein</fullName>
    </submittedName>
</protein>